<dbReference type="Proteomes" id="UP001213646">
    <property type="component" value="Unassembled WGS sequence"/>
</dbReference>
<evidence type="ECO:0000313" key="1">
    <source>
        <dbReference type="EMBL" id="MDC7149111.1"/>
    </source>
</evidence>
<dbReference type="AlphaFoldDB" id="A0AAW6I2J1"/>
<gene>
    <name evidence="1" type="ORF">PQG89_06645</name>
</gene>
<name>A0AAW6I2J1_9BACT</name>
<comment type="caution">
    <text evidence="1">The sequence shown here is derived from an EMBL/GenBank/DDBJ whole genome shotgun (WGS) entry which is preliminary data.</text>
</comment>
<reference evidence="1" key="1">
    <citation type="submission" date="2023-01" db="EMBL/GenBank/DDBJ databases">
        <title>Exploring GABA producing Bacteroides strains toward improving mental health.</title>
        <authorList>
            <person name="Yousuf B."/>
            <person name="Bouhlel N.E."/>
            <person name="Mottawea W."/>
            <person name="Hammami R."/>
        </authorList>
    </citation>
    <scope>NUCLEOTIDE SEQUENCE</scope>
    <source>
        <strain evidence="1">UO.H1047</strain>
    </source>
</reference>
<organism evidence="1 2">
    <name type="scientific">Parabacteroides johnsonii</name>
    <dbReference type="NCBI Taxonomy" id="387661"/>
    <lineage>
        <taxon>Bacteria</taxon>
        <taxon>Pseudomonadati</taxon>
        <taxon>Bacteroidota</taxon>
        <taxon>Bacteroidia</taxon>
        <taxon>Bacteroidales</taxon>
        <taxon>Tannerellaceae</taxon>
        <taxon>Parabacteroides</taxon>
    </lineage>
</organism>
<protein>
    <submittedName>
        <fullName evidence="1">Uncharacterized protein</fullName>
    </submittedName>
</protein>
<proteinExistence type="predicted"/>
<evidence type="ECO:0000313" key="2">
    <source>
        <dbReference type="Proteomes" id="UP001213646"/>
    </source>
</evidence>
<dbReference type="PROSITE" id="PS51257">
    <property type="entry name" value="PROKAR_LIPOPROTEIN"/>
    <property type="match status" value="1"/>
</dbReference>
<accession>A0AAW6I2J1</accession>
<dbReference type="EMBL" id="JAQPYX010000057">
    <property type="protein sequence ID" value="MDC7149111.1"/>
    <property type="molecule type" value="Genomic_DNA"/>
</dbReference>
<sequence length="404" mass="46864">MKKMVYCILIVIFMVSCNNELLIDRDINVESMIKNDNSFVLKEVFAKSLVKALDGNREVGAVIKKEALKKIDYDYDALFLRLKGYKLSNGKTFEEEMLKYLSKDTLDLIIQKYPTLTVFVPRLPEDTFSAELWNTENDVPVVAITSNKTNDVFAYDKDGNEFVIESDLIPGYPILVIKGNERVGKVDQLTKAIENNIVDLNGENNVMLYFYDDVFNNQNEYAENQINVVTKSYDPEHTTVPEYMKKWYEAYKIFNNNNGWQRDYIYYGLTHEIDRGPFDLAYKEHLVSFQMQGEPRGALNKIADQADPYPDGKWHEHWYVGSPSTGGRLTHTGWPDGEFEFKVQVSYGTKNPTGSYLVTYFRASPDQLFNLIPEKTYREDKTHFTIKAIQLKKWSFLFHFLNGI</sequence>
<dbReference type="RefSeq" id="WP_195486448.1">
    <property type="nucleotide sequence ID" value="NZ_CAKWFF010000228.1"/>
</dbReference>